<accession>A0A0E9VAH5</accession>
<organism evidence="1">
    <name type="scientific">Anguilla anguilla</name>
    <name type="common">European freshwater eel</name>
    <name type="synonym">Muraena anguilla</name>
    <dbReference type="NCBI Taxonomy" id="7936"/>
    <lineage>
        <taxon>Eukaryota</taxon>
        <taxon>Metazoa</taxon>
        <taxon>Chordata</taxon>
        <taxon>Craniata</taxon>
        <taxon>Vertebrata</taxon>
        <taxon>Euteleostomi</taxon>
        <taxon>Actinopterygii</taxon>
        <taxon>Neopterygii</taxon>
        <taxon>Teleostei</taxon>
        <taxon>Anguilliformes</taxon>
        <taxon>Anguillidae</taxon>
        <taxon>Anguilla</taxon>
    </lineage>
</organism>
<evidence type="ECO:0000313" key="1">
    <source>
        <dbReference type="EMBL" id="JAH75109.1"/>
    </source>
</evidence>
<name>A0A0E9VAH5_ANGAN</name>
<reference evidence="1" key="2">
    <citation type="journal article" date="2015" name="Fish Shellfish Immunol.">
        <title>Early steps in the European eel (Anguilla anguilla)-Vibrio vulnificus interaction in the gills: Role of the RtxA13 toxin.</title>
        <authorList>
            <person name="Callol A."/>
            <person name="Pajuelo D."/>
            <person name="Ebbesson L."/>
            <person name="Teles M."/>
            <person name="MacKenzie S."/>
            <person name="Amaro C."/>
        </authorList>
    </citation>
    <scope>NUCLEOTIDE SEQUENCE</scope>
</reference>
<proteinExistence type="predicted"/>
<reference evidence="1" key="1">
    <citation type="submission" date="2014-11" db="EMBL/GenBank/DDBJ databases">
        <authorList>
            <person name="Amaro Gonzalez C."/>
        </authorList>
    </citation>
    <scope>NUCLEOTIDE SEQUENCE</scope>
</reference>
<dbReference type="AlphaFoldDB" id="A0A0E9VAH5"/>
<protein>
    <submittedName>
        <fullName evidence="1">Uncharacterized protein</fullName>
    </submittedName>
</protein>
<sequence>MAQRLRALTALPEVLSSIPSNRMMAHNHL</sequence>
<dbReference type="EMBL" id="GBXM01033468">
    <property type="protein sequence ID" value="JAH75109.1"/>
    <property type="molecule type" value="Transcribed_RNA"/>
</dbReference>